<dbReference type="GO" id="GO:0003723">
    <property type="term" value="F:RNA binding"/>
    <property type="evidence" value="ECO:0007669"/>
    <property type="project" value="TreeGrafter"/>
</dbReference>
<comment type="similarity">
    <text evidence="6">Belongs to the class I-like SAM-binding methyltransferase superfamily. RNA M5U methyltransferase family.</text>
</comment>
<dbReference type="InterPro" id="IPR045850">
    <property type="entry name" value="TRM2_met"/>
</dbReference>
<protein>
    <recommendedName>
        <fullName evidence="4">tRNA (uracil(54)-C(5))-methyltransferase</fullName>
        <ecNumber evidence="4">2.1.1.35</ecNumber>
    </recommendedName>
</protein>
<dbReference type="GO" id="GO:0032259">
    <property type="term" value="P:methylation"/>
    <property type="evidence" value="ECO:0007669"/>
    <property type="project" value="UniProtKB-KW"/>
</dbReference>
<evidence type="ECO:0000256" key="1">
    <source>
        <dbReference type="ARBA" id="ARBA00022603"/>
    </source>
</evidence>
<dbReference type="AlphaFoldDB" id="A0A026VSE5"/>
<dbReference type="PANTHER" id="PTHR45904:SF2">
    <property type="entry name" value="TRNA (URACIL-5-)-METHYLTRANSFERASE HOMOLOG A"/>
    <property type="match status" value="1"/>
</dbReference>
<feature type="active site" description="Nucleophile" evidence="6">
    <location>
        <position position="515"/>
    </location>
</feature>
<dbReference type="InterPro" id="IPR010280">
    <property type="entry name" value="U5_MeTrfase_fam"/>
</dbReference>
<dbReference type="CDD" id="cd02440">
    <property type="entry name" value="AdoMet_MTases"/>
    <property type="match status" value="1"/>
</dbReference>
<name>A0A026VSE5_OOCBI</name>
<dbReference type="PANTHER" id="PTHR45904">
    <property type="entry name" value="TRNA (URACIL-5-)-METHYLTRANSFERASE"/>
    <property type="match status" value="1"/>
</dbReference>
<dbReference type="OrthoDB" id="10250660at2759"/>
<dbReference type="InterPro" id="IPR012677">
    <property type="entry name" value="Nucleotide-bd_a/b_plait_sf"/>
</dbReference>
<keyword evidence="1 6" id="KW-0489">Methyltransferase</keyword>
<sequence>MANTNIEETLTTDIVKNEKNPYAYLERDDFTSEKYKIEVRGLPKYYGIGEFKKLLNEKLELQSCKVKPPRKGSSWLYVCFRSEECRQRAISTINGILWKNSKLTAQVAKPAPDPFVKRKLEEQSTSKRFKSDAEDSNCSAMDRIKFITTPLWNVPYADQLELKQKEMRSILMKIGQQMLKESKALADWLNSQKKLHNGLPCELQNILSADVTQAYRNKCKFTIGKDSEQEKVIIGFRLSSYASGSTAVGPIDDLCHIPENMKVAVKVLETFIRESNLEPFDPVDHSGYWRQVTVRTTRAKHLMLIVGMHPQNLTSDELEKIKSELRTYLETGKGAEAQVTSLYFQTIEKKSIGDDESGNKLYHISGTEYIEETLLGMKFRISPQAFFQVNTLGAEVLYEAAIDLAELTTDTALLDVCCGTGTIGLCFSKHCGEVLGIEVIPDAIKDAKENAVKNGITNCDFFVGKAEDILWPVIRRTTKSNITAIVDPPRAGLHQKALLTLRNAKNLSKLVYISCDPRAAMRNLIDFARPSSKQYFGEPLVPVKAIPVDMFPHTKHCELILCLERLSTAVKLNKCTVSQNVLPDKE</sequence>
<dbReference type="Pfam" id="PF05958">
    <property type="entry name" value="tRNA_U5-meth_tr"/>
    <property type="match status" value="1"/>
</dbReference>
<evidence type="ECO:0000313" key="8">
    <source>
        <dbReference type="Proteomes" id="UP000053097"/>
    </source>
</evidence>
<organism evidence="7 8">
    <name type="scientific">Ooceraea biroi</name>
    <name type="common">Clonal raider ant</name>
    <name type="synonym">Cerapachys biroi</name>
    <dbReference type="NCBI Taxonomy" id="2015173"/>
    <lineage>
        <taxon>Eukaryota</taxon>
        <taxon>Metazoa</taxon>
        <taxon>Ecdysozoa</taxon>
        <taxon>Arthropoda</taxon>
        <taxon>Hexapoda</taxon>
        <taxon>Insecta</taxon>
        <taxon>Pterygota</taxon>
        <taxon>Neoptera</taxon>
        <taxon>Endopterygota</taxon>
        <taxon>Hymenoptera</taxon>
        <taxon>Apocrita</taxon>
        <taxon>Aculeata</taxon>
        <taxon>Formicoidea</taxon>
        <taxon>Formicidae</taxon>
        <taxon>Dorylinae</taxon>
        <taxon>Ooceraea</taxon>
    </lineage>
</organism>
<evidence type="ECO:0000256" key="5">
    <source>
        <dbReference type="ARBA" id="ARBA00047278"/>
    </source>
</evidence>
<keyword evidence="8" id="KW-1185">Reference proteome</keyword>
<dbReference type="Gene3D" id="3.40.50.150">
    <property type="entry name" value="Vaccinia Virus protein VP39"/>
    <property type="match status" value="1"/>
</dbReference>
<dbReference type="EC" id="2.1.1.35" evidence="4"/>
<gene>
    <name evidence="7" type="ORF">X777_03179</name>
</gene>
<reference evidence="7 8" key="1">
    <citation type="journal article" date="2014" name="Curr. Biol.">
        <title>The genome of the clonal raider ant Cerapachys biroi.</title>
        <authorList>
            <person name="Oxley P.R."/>
            <person name="Ji L."/>
            <person name="Fetter-Pruneda I."/>
            <person name="McKenzie S.K."/>
            <person name="Li C."/>
            <person name="Hu H."/>
            <person name="Zhang G."/>
            <person name="Kronauer D.J."/>
        </authorList>
    </citation>
    <scope>NUCLEOTIDE SEQUENCE [LARGE SCALE GENOMIC DNA]</scope>
</reference>
<dbReference type="InterPro" id="IPR029063">
    <property type="entry name" value="SAM-dependent_MTases_sf"/>
</dbReference>
<dbReference type="STRING" id="2015173.A0A026VSE5"/>
<proteinExistence type="inferred from homology"/>
<dbReference type="SUPFAM" id="SSF53335">
    <property type="entry name" value="S-adenosyl-L-methionine-dependent methyltransferases"/>
    <property type="match status" value="1"/>
</dbReference>
<dbReference type="Proteomes" id="UP000053097">
    <property type="component" value="Unassembled WGS sequence"/>
</dbReference>
<dbReference type="EMBL" id="KK108837">
    <property type="protein sequence ID" value="EZA46612.1"/>
    <property type="molecule type" value="Genomic_DNA"/>
</dbReference>
<evidence type="ECO:0000256" key="6">
    <source>
        <dbReference type="PROSITE-ProRule" id="PRU01024"/>
    </source>
</evidence>
<evidence type="ECO:0000313" key="7">
    <source>
        <dbReference type="EMBL" id="EZA46612.1"/>
    </source>
</evidence>
<dbReference type="PROSITE" id="PS51687">
    <property type="entry name" value="SAM_MT_RNA_M5U"/>
    <property type="match status" value="1"/>
</dbReference>
<dbReference type="GO" id="GO:0006396">
    <property type="term" value="P:RNA processing"/>
    <property type="evidence" value="ECO:0007669"/>
    <property type="project" value="InterPro"/>
</dbReference>
<accession>A0A026VSE5</accession>
<keyword evidence="3 6" id="KW-0949">S-adenosyl-L-methionine</keyword>
<feature type="binding site" evidence="6">
    <location>
        <position position="388"/>
    </location>
    <ligand>
        <name>S-adenosyl-L-methionine</name>
        <dbReference type="ChEBI" id="CHEBI:59789"/>
    </ligand>
</feature>
<evidence type="ECO:0000256" key="3">
    <source>
        <dbReference type="ARBA" id="ARBA00022691"/>
    </source>
</evidence>
<comment type="caution">
    <text evidence="6">Lacks conserved residue(s) required for the propagation of feature annotation.</text>
</comment>
<evidence type="ECO:0000256" key="2">
    <source>
        <dbReference type="ARBA" id="ARBA00022679"/>
    </source>
</evidence>
<dbReference type="InterPro" id="IPR035979">
    <property type="entry name" value="RBD_domain_sf"/>
</dbReference>
<evidence type="ECO:0000256" key="4">
    <source>
        <dbReference type="ARBA" id="ARBA00033763"/>
    </source>
</evidence>
<dbReference type="SUPFAM" id="SSF54928">
    <property type="entry name" value="RNA-binding domain, RBD"/>
    <property type="match status" value="1"/>
</dbReference>
<feature type="binding site" evidence="6">
    <location>
        <position position="487"/>
    </location>
    <ligand>
        <name>S-adenosyl-L-methionine</name>
        <dbReference type="ChEBI" id="CHEBI:59789"/>
    </ligand>
</feature>
<comment type="catalytic activity">
    <reaction evidence="5">
        <text>uridine(54) in tRNA + S-adenosyl-L-methionine = 5-methyluridine(54) in tRNA + S-adenosyl-L-homocysteine + H(+)</text>
        <dbReference type="Rhea" id="RHEA:42712"/>
        <dbReference type="Rhea" id="RHEA-COMP:10167"/>
        <dbReference type="Rhea" id="RHEA-COMP:10193"/>
        <dbReference type="ChEBI" id="CHEBI:15378"/>
        <dbReference type="ChEBI" id="CHEBI:57856"/>
        <dbReference type="ChEBI" id="CHEBI:59789"/>
        <dbReference type="ChEBI" id="CHEBI:65315"/>
        <dbReference type="ChEBI" id="CHEBI:74447"/>
        <dbReference type="EC" id="2.1.1.35"/>
    </reaction>
    <physiologicalReaction direction="left-to-right" evidence="5">
        <dbReference type="Rhea" id="RHEA:42713"/>
    </physiologicalReaction>
</comment>
<dbReference type="OMA" id="TPLWNMP"/>
<dbReference type="Gene3D" id="3.30.70.330">
    <property type="match status" value="1"/>
</dbReference>
<feature type="binding site" evidence="6">
    <location>
        <position position="438"/>
    </location>
    <ligand>
        <name>S-adenosyl-L-methionine</name>
        <dbReference type="ChEBI" id="CHEBI:59789"/>
    </ligand>
</feature>
<dbReference type="Gene3D" id="2.40.50.1070">
    <property type="match status" value="1"/>
</dbReference>
<dbReference type="GO" id="GO:0030697">
    <property type="term" value="F:tRNA (uracil(54)-C5)-methyltransferase activity, S-adenosyl methionine-dependent"/>
    <property type="evidence" value="ECO:0007669"/>
    <property type="project" value="UniProtKB-EC"/>
</dbReference>
<keyword evidence="2 6" id="KW-0808">Transferase</keyword>